<dbReference type="RefSeq" id="WP_221401362.1">
    <property type="nucleotide sequence ID" value="NZ_JACHXK010000007.1"/>
</dbReference>
<dbReference type="AlphaFoldDB" id="A0A7W5FNV6"/>
<proteinExistence type="predicted"/>
<sequence length="51" mass="5850">MNIVDALIQCMPFFKTVIREDAAIGIYDREKFPYWSDSHSVKLGFEVGTPL</sequence>
<gene>
    <name evidence="1" type="ORF">FHS18_003620</name>
</gene>
<evidence type="ECO:0000313" key="1">
    <source>
        <dbReference type="EMBL" id="MBB3111552.1"/>
    </source>
</evidence>
<protein>
    <submittedName>
        <fullName evidence="1">Uncharacterized protein</fullName>
    </submittedName>
</protein>
<name>A0A7W5FNV6_9BACL</name>
<keyword evidence="2" id="KW-1185">Reference proteome</keyword>
<dbReference type="Proteomes" id="UP000570361">
    <property type="component" value="Unassembled WGS sequence"/>
</dbReference>
<reference evidence="1 2" key="1">
    <citation type="submission" date="2020-08" db="EMBL/GenBank/DDBJ databases">
        <title>Genomic Encyclopedia of Type Strains, Phase III (KMG-III): the genomes of soil and plant-associated and newly described type strains.</title>
        <authorList>
            <person name="Whitman W."/>
        </authorList>
    </citation>
    <scope>NUCLEOTIDE SEQUENCE [LARGE SCALE GENOMIC DNA]</scope>
    <source>
        <strain evidence="1 2">CECT 5862</strain>
    </source>
</reference>
<evidence type="ECO:0000313" key="2">
    <source>
        <dbReference type="Proteomes" id="UP000570361"/>
    </source>
</evidence>
<organism evidence="1 2">
    <name type="scientific">Paenibacillus phyllosphaerae</name>
    <dbReference type="NCBI Taxonomy" id="274593"/>
    <lineage>
        <taxon>Bacteria</taxon>
        <taxon>Bacillati</taxon>
        <taxon>Bacillota</taxon>
        <taxon>Bacilli</taxon>
        <taxon>Bacillales</taxon>
        <taxon>Paenibacillaceae</taxon>
        <taxon>Paenibacillus</taxon>
    </lineage>
</organism>
<comment type="caution">
    <text evidence="1">The sequence shown here is derived from an EMBL/GenBank/DDBJ whole genome shotgun (WGS) entry which is preliminary data.</text>
</comment>
<dbReference type="EMBL" id="JACHXK010000007">
    <property type="protein sequence ID" value="MBB3111552.1"/>
    <property type="molecule type" value="Genomic_DNA"/>
</dbReference>
<accession>A0A7W5FNV6</accession>